<keyword evidence="2" id="KW-0723">Serine/threonine-protein kinase</keyword>
<evidence type="ECO:0000256" key="2">
    <source>
        <dbReference type="ARBA" id="ARBA00022527"/>
    </source>
</evidence>
<dbReference type="InterPro" id="IPR008271">
    <property type="entry name" value="Ser/Thr_kinase_AS"/>
</dbReference>
<feature type="region of interest" description="Disordered" evidence="10">
    <location>
        <begin position="280"/>
        <end position="323"/>
    </location>
</feature>
<evidence type="ECO:0000256" key="3">
    <source>
        <dbReference type="ARBA" id="ARBA00022679"/>
    </source>
</evidence>
<comment type="caution">
    <text evidence="12">The sequence shown here is derived from an EMBL/GenBank/DDBJ whole genome shotgun (WGS) entry which is preliminary data.</text>
</comment>
<dbReference type="Proteomes" id="UP000814176">
    <property type="component" value="Unassembled WGS sequence"/>
</dbReference>
<feature type="compositionally biased region" description="Low complexity" evidence="10">
    <location>
        <begin position="164"/>
        <end position="182"/>
    </location>
</feature>
<keyword evidence="13" id="KW-1185">Reference proteome</keyword>
<comment type="catalytic activity">
    <reaction evidence="8">
        <text>L-seryl-[protein] + ATP = O-phospho-L-seryl-[protein] + ADP + H(+)</text>
        <dbReference type="Rhea" id="RHEA:17989"/>
        <dbReference type="Rhea" id="RHEA-COMP:9863"/>
        <dbReference type="Rhea" id="RHEA-COMP:11604"/>
        <dbReference type="ChEBI" id="CHEBI:15378"/>
        <dbReference type="ChEBI" id="CHEBI:29999"/>
        <dbReference type="ChEBI" id="CHEBI:30616"/>
        <dbReference type="ChEBI" id="CHEBI:83421"/>
        <dbReference type="ChEBI" id="CHEBI:456216"/>
        <dbReference type="EC" id="2.7.11.1"/>
    </reaction>
</comment>
<evidence type="ECO:0000256" key="10">
    <source>
        <dbReference type="SAM" id="MobiDB-lite"/>
    </source>
</evidence>
<feature type="region of interest" description="Disordered" evidence="10">
    <location>
        <begin position="132"/>
        <end position="186"/>
    </location>
</feature>
<evidence type="ECO:0000256" key="7">
    <source>
        <dbReference type="ARBA" id="ARBA00047899"/>
    </source>
</evidence>
<evidence type="ECO:0000256" key="1">
    <source>
        <dbReference type="ARBA" id="ARBA00012513"/>
    </source>
</evidence>
<dbReference type="PROSITE" id="PS00107">
    <property type="entry name" value="PROTEIN_KINASE_ATP"/>
    <property type="match status" value="1"/>
</dbReference>
<evidence type="ECO:0000256" key="5">
    <source>
        <dbReference type="ARBA" id="ARBA00022777"/>
    </source>
</evidence>
<feature type="compositionally biased region" description="Acidic residues" evidence="10">
    <location>
        <begin position="297"/>
        <end position="316"/>
    </location>
</feature>
<keyword evidence="5" id="KW-0418">Kinase</keyword>
<dbReference type="GeneID" id="71997707"/>
<accession>A0ABQ8KUE2</accession>
<evidence type="ECO:0000256" key="9">
    <source>
        <dbReference type="PROSITE-ProRule" id="PRU10141"/>
    </source>
</evidence>
<keyword evidence="3" id="KW-0808">Transferase</keyword>
<dbReference type="SMART" id="SM00220">
    <property type="entry name" value="S_TKc"/>
    <property type="match status" value="1"/>
</dbReference>
<comment type="catalytic activity">
    <reaction evidence="7">
        <text>L-threonyl-[protein] + ATP = O-phospho-L-threonyl-[protein] + ADP + H(+)</text>
        <dbReference type="Rhea" id="RHEA:46608"/>
        <dbReference type="Rhea" id="RHEA-COMP:11060"/>
        <dbReference type="Rhea" id="RHEA-COMP:11605"/>
        <dbReference type="ChEBI" id="CHEBI:15378"/>
        <dbReference type="ChEBI" id="CHEBI:30013"/>
        <dbReference type="ChEBI" id="CHEBI:30616"/>
        <dbReference type="ChEBI" id="CHEBI:61977"/>
        <dbReference type="ChEBI" id="CHEBI:456216"/>
        <dbReference type="EC" id="2.7.11.1"/>
    </reaction>
</comment>
<evidence type="ECO:0000256" key="6">
    <source>
        <dbReference type="ARBA" id="ARBA00022840"/>
    </source>
</evidence>
<dbReference type="InterPro" id="IPR017441">
    <property type="entry name" value="Protein_kinase_ATP_BS"/>
</dbReference>
<organism evidence="12 13">
    <name type="scientific">Rhodofomes roseus</name>
    <dbReference type="NCBI Taxonomy" id="34475"/>
    <lineage>
        <taxon>Eukaryota</taxon>
        <taxon>Fungi</taxon>
        <taxon>Dikarya</taxon>
        <taxon>Basidiomycota</taxon>
        <taxon>Agaricomycotina</taxon>
        <taxon>Agaricomycetes</taxon>
        <taxon>Polyporales</taxon>
        <taxon>Rhodofomes</taxon>
    </lineage>
</organism>
<dbReference type="PROSITE" id="PS50011">
    <property type="entry name" value="PROTEIN_KINASE_DOM"/>
    <property type="match status" value="1"/>
</dbReference>
<feature type="binding site" evidence="9">
    <location>
        <position position="361"/>
    </location>
    <ligand>
        <name>ATP</name>
        <dbReference type="ChEBI" id="CHEBI:30616"/>
    </ligand>
</feature>
<gene>
    <name evidence="12" type="ORF">C8Q71DRAFT_202766</name>
</gene>
<dbReference type="PANTHER" id="PTHR24356:SF1">
    <property type="entry name" value="SERINE_THREONINE-PROTEIN KINASE GREATWALL"/>
    <property type="match status" value="1"/>
</dbReference>
<dbReference type="EC" id="2.7.11.1" evidence="1"/>
<dbReference type="PANTHER" id="PTHR24356">
    <property type="entry name" value="SERINE/THREONINE-PROTEIN KINASE"/>
    <property type="match status" value="1"/>
</dbReference>
<dbReference type="RefSeq" id="XP_047783473.1">
    <property type="nucleotide sequence ID" value="XM_047916975.1"/>
</dbReference>
<feature type="compositionally biased region" description="Low complexity" evidence="10">
    <location>
        <begin position="132"/>
        <end position="146"/>
    </location>
</feature>
<evidence type="ECO:0000256" key="8">
    <source>
        <dbReference type="ARBA" id="ARBA00048679"/>
    </source>
</evidence>
<dbReference type="Gene3D" id="1.10.510.10">
    <property type="entry name" value="Transferase(Phosphotransferase) domain 1"/>
    <property type="match status" value="1"/>
</dbReference>
<evidence type="ECO:0000256" key="4">
    <source>
        <dbReference type="ARBA" id="ARBA00022741"/>
    </source>
</evidence>
<dbReference type="EMBL" id="JADCUA010000002">
    <property type="protein sequence ID" value="KAH9842426.1"/>
    <property type="molecule type" value="Genomic_DNA"/>
</dbReference>
<sequence>MAARSIVAFACAPTTFRDALDALKESVRAFFPPKASCHTPPAYTFTAQTRPDASTDMDAENASVPHLSGAVVVASVGLGHTSSSNLGRHQQFLRLLHVAYPSPSTLFPVPVLDNVEMAFDLTIDEDRPRLNATRSTARLSSTSSDTNDAEQPKTVVSVGGNVAPSSPRLSGQSSSSSDSDPPFECLTPALATDVQLHDGKAAVSQAPLLTDVASPTNGTDSTHAPHVALQGQTPFVYDGQDEQESCVEPLIADAADSNGQSGDAVLQAKDEGTADECTLCDADADSGDETIAREPMEPLDEAEDTNSGNTDDEPEEPIVFSSPSTGDQYTVKGVIGAGGFGRVSEVTNHYGQHFAVKVICKRDAYKSMSVAREMLLHEKDIMAVIAVNQWPGMMGLLDSWEDKNNIYFVMELCRSSLTLYLYCKARWAQIDHLRTQSFWLQMKETELFYCAEMLISVWQLHRVTIVHRDIKPENILLDQHGRCTFADFGLALVSTTGQSIEEVTSSHVVGTEEFLAPEQHLGLEHGYKVDIWQLGCVWIELLANLDRSWNRSCGFEWSYKTFQERGTRGKLRESVIKLLDGHPALDLLLCMTEPDPANRPTTEEIMSHPWFAGINWDTLFEEPGIAQHKHFFLPEYSKPGASSPRFSTREAVRTSHMMFQKERSTEEKHARSFMEDQLRMFDVEPRAFSWPNDDA</sequence>
<feature type="domain" description="Protein kinase" evidence="11">
    <location>
        <begin position="329"/>
        <end position="611"/>
    </location>
</feature>
<dbReference type="SUPFAM" id="SSF56112">
    <property type="entry name" value="Protein kinase-like (PK-like)"/>
    <property type="match status" value="1"/>
</dbReference>
<dbReference type="Pfam" id="PF00069">
    <property type="entry name" value="Pkinase"/>
    <property type="match status" value="1"/>
</dbReference>
<dbReference type="PROSITE" id="PS00108">
    <property type="entry name" value="PROTEIN_KINASE_ST"/>
    <property type="match status" value="1"/>
</dbReference>
<dbReference type="InterPro" id="IPR000719">
    <property type="entry name" value="Prot_kinase_dom"/>
</dbReference>
<proteinExistence type="predicted"/>
<evidence type="ECO:0000259" key="11">
    <source>
        <dbReference type="PROSITE" id="PS50011"/>
    </source>
</evidence>
<protein>
    <recommendedName>
        <fullName evidence="1">non-specific serine/threonine protein kinase</fullName>
        <ecNumber evidence="1">2.7.11.1</ecNumber>
    </recommendedName>
</protein>
<reference evidence="12 13" key="1">
    <citation type="journal article" date="2021" name="Environ. Microbiol.">
        <title>Gene family expansions and transcriptome signatures uncover fungal adaptations to wood decay.</title>
        <authorList>
            <person name="Hage H."/>
            <person name="Miyauchi S."/>
            <person name="Viragh M."/>
            <person name="Drula E."/>
            <person name="Min B."/>
            <person name="Chaduli D."/>
            <person name="Navarro D."/>
            <person name="Favel A."/>
            <person name="Norest M."/>
            <person name="Lesage-Meessen L."/>
            <person name="Balint B."/>
            <person name="Merenyi Z."/>
            <person name="de Eugenio L."/>
            <person name="Morin E."/>
            <person name="Martinez A.T."/>
            <person name="Baldrian P."/>
            <person name="Stursova M."/>
            <person name="Martinez M.J."/>
            <person name="Novotny C."/>
            <person name="Magnuson J.K."/>
            <person name="Spatafora J.W."/>
            <person name="Maurice S."/>
            <person name="Pangilinan J."/>
            <person name="Andreopoulos W."/>
            <person name="LaButti K."/>
            <person name="Hundley H."/>
            <person name="Na H."/>
            <person name="Kuo A."/>
            <person name="Barry K."/>
            <person name="Lipzen A."/>
            <person name="Henrissat B."/>
            <person name="Riley R."/>
            <person name="Ahrendt S."/>
            <person name="Nagy L.G."/>
            <person name="Grigoriev I.V."/>
            <person name="Martin F."/>
            <person name="Rosso M.N."/>
        </authorList>
    </citation>
    <scope>NUCLEOTIDE SEQUENCE [LARGE SCALE GENOMIC DNA]</scope>
    <source>
        <strain evidence="12 13">CIRM-BRFM 1785</strain>
    </source>
</reference>
<dbReference type="InterPro" id="IPR011009">
    <property type="entry name" value="Kinase-like_dom_sf"/>
</dbReference>
<keyword evidence="4 9" id="KW-0547">Nucleotide-binding</keyword>
<keyword evidence="6 9" id="KW-0067">ATP-binding</keyword>
<evidence type="ECO:0000313" key="13">
    <source>
        <dbReference type="Proteomes" id="UP000814176"/>
    </source>
</evidence>
<dbReference type="Gene3D" id="3.30.200.20">
    <property type="entry name" value="Phosphorylase Kinase, domain 1"/>
    <property type="match status" value="1"/>
</dbReference>
<name>A0ABQ8KUE2_9APHY</name>
<evidence type="ECO:0000313" key="12">
    <source>
        <dbReference type="EMBL" id="KAH9842426.1"/>
    </source>
</evidence>
<dbReference type="InterPro" id="IPR050236">
    <property type="entry name" value="Ser_Thr_kinase_AGC"/>
</dbReference>